<accession>A0AAE1NMU5</accession>
<sequence length="133" mass="14785">MVKKERKVENINGCWLGNGLFVGLWLKERSPQLVKPTQLNPSVVSGFEHRNKTFWWLMCLAGRGEGEKGGEGTGEEEEGREGTGEGTGEEEKEEKGGEGTGWEEGGREGEGVTGRCSDGERLRRINNKRRSYI</sequence>
<proteinExistence type="predicted"/>
<dbReference type="AlphaFoldDB" id="A0AAE1NMU5"/>
<dbReference type="EMBL" id="JAWZYT010004836">
    <property type="protein sequence ID" value="KAK4292418.1"/>
    <property type="molecule type" value="Genomic_DNA"/>
</dbReference>
<reference evidence="2" key="1">
    <citation type="submission" date="2023-11" db="EMBL/GenBank/DDBJ databases">
        <title>Genome assemblies of two species of porcelain crab, Petrolisthes cinctipes and Petrolisthes manimaculis (Anomura: Porcellanidae).</title>
        <authorList>
            <person name="Angst P."/>
        </authorList>
    </citation>
    <scope>NUCLEOTIDE SEQUENCE</scope>
    <source>
        <strain evidence="2">PB745_02</strain>
        <tissue evidence="2">Gill</tissue>
    </source>
</reference>
<feature type="region of interest" description="Disordered" evidence="1">
    <location>
        <begin position="65"/>
        <end position="120"/>
    </location>
</feature>
<dbReference type="Proteomes" id="UP001292094">
    <property type="component" value="Unassembled WGS sequence"/>
</dbReference>
<evidence type="ECO:0000313" key="2">
    <source>
        <dbReference type="EMBL" id="KAK4292418.1"/>
    </source>
</evidence>
<protein>
    <submittedName>
        <fullName evidence="2">Uncharacterized protein</fullName>
    </submittedName>
</protein>
<evidence type="ECO:0000313" key="3">
    <source>
        <dbReference type="Proteomes" id="UP001292094"/>
    </source>
</evidence>
<keyword evidence="3" id="KW-1185">Reference proteome</keyword>
<organism evidence="2 3">
    <name type="scientific">Petrolisthes manimaculis</name>
    <dbReference type="NCBI Taxonomy" id="1843537"/>
    <lineage>
        <taxon>Eukaryota</taxon>
        <taxon>Metazoa</taxon>
        <taxon>Ecdysozoa</taxon>
        <taxon>Arthropoda</taxon>
        <taxon>Crustacea</taxon>
        <taxon>Multicrustacea</taxon>
        <taxon>Malacostraca</taxon>
        <taxon>Eumalacostraca</taxon>
        <taxon>Eucarida</taxon>
        <taxon>Decapoda</taxon>
        <taxon>Pleocyemata</taxon>
        <taxon>Anomura</taxon>
        <taxon>Galatheoidea</taxon>
        <taxon>Porcellanidae</taxon>
        <taxon>Petrolisthes</taxon>
    </lineage>
</organism>
<evidence type="ECO:0000256" key="1">
    <source>
        <dbReference type="SAM" id="MobiDB-lite"/>
    </source>
</evidence>
<comment type="caution">
    <text evidence="2">The sequence shown here is derived from an EMBL/GenBank/DDBJ whole genome shotgun (WGS) entry which is preliminary data.</text>
</comment>
<gene>
    <name evidence="2" type="ORF">Pmani_034815</name>
</gene>
<name>A0AAE1NMU5_9EUCA</name>